<feature type="region of interest" description="Disordered" evidence="3">
    <location>
        <begin position="24"/>
        <end position="51"/>
    </location>
</feature>
<reference evidence="5" key="1">
    <citation type="journal article" date="2017" name="Nat. Microbiol.">
        <title>Global analysis of biosynthetic gene clusters reveals vast potential of secondary metabolite production in Penicillium species.</title>
        <authorList>
            <person name="Nielsen J.C."/>
            <person name="Grijseels S."/>
            <person name="Prigent S."/>
            <person name="Ji B."/>
            <person name="Dainat J."/>
            <person name="Nielsen K.F."/>
            <person name="Frisvad J.C."/>
            <person name="Workman M."/>
            <person name="Nielsen J."/>
        </authorList>
    </citation>
    <scope>NUCLEOTIDE SEQUENCE [LARGE SCALE GENOMIC DNA]</scope>
    <source>
        <strain evidence="5">IBT 29486</strain>
    </source>
</reference>
<keyword evidence="2" id="KW-0539">Nucleus</keyword>
<proteinExistence type="predicted"/>
<dbReference type="PANTHER" id="PTHR37534">
    <property type="entry name" value="TRANSCRIPTIONAL ACTIVATOR PROTEIN UGA3"/>
    <property type="match status" value="1"/>
</dbReference>
<dbReference type="STRING" id="29845.A0A1V6RHZ1"/>
<dbReference type="InterPro" id="IPR021858">
    <property type="entry name" value="Fun_TF"/>
</dbReference>
<evidence type="ECO:0000313" key="5">
    <source>
        <dbReference type="Proteomes" id="UP000191518"/>
    </source>
</evidence>
<dbReference type="Pfam" id="PF11951">
    <property type="entry name" value="Fungal_trans_2"/>
    <property type="match status" value="1"/>
</dbReference>
<dbReference type="GO" id="GO:0005634">
    <property type="term" value="C:nucleus"/>
    <property type="evidence" value="ECO:0007669"/>
    <property type="project" value="UniProtKB-SubCell"/>
</dbReference>
<sequence length="691" mass="76566">MELTDIDSWGGVLKWANPQFLPADPTIAGRPRSQLPAARKSVEKTRSGRRGGRVYTVRSVPSNSTPIPTPQTNSLFTIILPNAVCDGRRPTCANCERSRRHACHGFIAAPAATTAIAQLFDHTANATLMLDTQRSEPDLAPSRGTSIASSPFESVEISGNLNPPILSSPGGTEMSSPEAVGDSGQVFRGQLPHSQTPSTTSGWPSNQDGPGDHEDVLLIRHYREVVGHIMMPAIDPPRNPWLQIYLPLALTKSPDRTTLALRHAILAVSALHRAQLGGSKRQSLLVRAKVYALDAAQLASDCLSDSDANYSETQKHALLACTLSLISSNVFASDSNSHQRHLKLAHSVFTMTGSSCFWRSSLRSSVLYQIYRFYELVATTTQGPLASGPEYNECRTTKSASPDEDADNFSSFSGSSMGFQDTEGIVMPAHYVLDTCFGISLRTISLLYRTVRADRQIAKWDPHVSIDERLVEEFENVRAELYSITLDPEALSRSALNDKINFYIPDPELELLWSFGEDAAIPTAVRDELLESHQWAFHYAVILFFGRCFDSPQFRRSETDPDKGRPRWANLETPFQDYQKFVALTFDSLETIQCLTRGRSIRPSIILWPALVAACEAVDVELRHRCLQWFQNASAKGISNLSRARSLVLEVWKRTDRHLDADGRIPPSSRGLGFVDWRDVMGKLQAPIMLT</sequence>
<dbReference type="AlphaFoldDB" id="A0A1V6RHZ1"/>
<name>A0A1V6RHZ1_9EURO</name>
<accession>A0A1V6RHZ1</accession>
<comment type="caution">
    <text evidence="4">The sequence shown here is derived from an EMBL/GenBank/DDBJ whole genome shotgun (WGS) entry which is preliminary data.</text>
</comment>
<evidence type="ECO:0008006" key="6">
    <source>
        <dbReference type="Google" id="ProtNLM"/>
    </source>
</evidence>
<evidence type="ECO:0000313" key="4">
    <source>
        <dbReference type="EMBL" id="OQE01160.1"/>
    </source>
</evidence>
<evidence type="ECO:0000256" key="1">
    <source>
        <dbReference type="ARBA" id="ARBA00004123"/>
    </source>
</evidence>
<evidence type="ECO:0000256" key="2">
    <source>
        <dbReference type="ARBA" id="ARBA00023242"/>
    </source>
</evidence>
<evidence type="ECO:0000256" key="3">
    <source>
        <dbReference type="SAM" id="MobiDB-lite"/>
    </source>
</evidence>
<comment type="subcellular location">
    <subcellularLocation>
        <location evidence="1">Nucleus</location>
    </subcellularLocation>
</comment>
<dbReference type="PANTHER" id="PTHR37534:SF20">
    <property type="entry name" value="PRO1A C6 ZINK-FINGER PROTEIN"/>
    <property type="match status" value="1"/>
</dbReference>
<dbReference type="Proteomes" id="UP000191518">
    <property type="component" value="Unassembled WGS sequence"/>
</dbReference>
<gene>
    <name evidence="4" type="ORF">PENVUL_c044G05646</name>
</gene>
<feature type="region of interest" description="Disordered" evidence="3">
    <location>
        <begin position="167"/>
        <end position="213"/>
    </location>
</feature>
<feature type="compositionally biased region" description="Polar residues" evidence="3">
    <location>
        <begin position="192"/>
        <end position="208"/>
    </location>
</feature>
<feature type="region of interest" description="Disordered" evidence="3">
    <location>
        <begin position="387"/>
        <end position="406"/>
    </location>
</feature>
<keyword evidence="5" id="KW-1185">Reference proteome</keyword>
<protein>
    <recommendedName>
        <fullName evidence="6">Zn(2)-C6 fungal-type domain-containing protein</fullName>
    </recommendedName>
</protein>
<dbReference type="EMBL" id="MDYP01000044">
    <property type="protein sequence ID" value="OQE01160.1"/>
    <property type="molecule type" value="Genomic_DNA"/>
</dbReference>
<organism evidence="4 5">
    <name type="scientific">Penicillium vulpinum</name>
    <dbReference type="NCBI Taxonomy" id="29845"/>
    <lineage>
        <taxon>Eukaryota</taxon>
        <taxon>Fungi</taxon>
        <taxon>Dikarya</taxon>
        <taxon>Ascomycota</taxon>
        <taxon>Pezizomycotina</taxon>
        <taxon>Eurotiomycetes</taxon>
        <taxon>Eurotiomycetidae</taxon>
        <taxon>Eurotiales</taxon>
        <taxon>Aspergillaceae</taxon>
        <taxon>Penicillium</taxon>
    </lineage>
</organism>